<protein>
    <submittedName>
        <fullName evidence="1">Universal stress protein</fullName>
    </submittedName>
</protein>
<organism evidence="1 2">
    <name type="scientific">Meishania litoralis</name>
    <dbReference type="NCBI Taxonomy" id="3434685"/>
    <lineage>
        <taxon>Bacteria</taxon>
        <taxon>Pseudomonadati</taxon>
        <taxon>Bacteroidota</taxon>
        <taxon>Flavobacteriia</taxon>
        <taxon>Flavobacteriales</taxon>
        <taxon>Flavobacteriaceae</taxon>
        <taxon>Meishania</taxon>
    </lineage>
</organism>
<comment type="caution">
    <text evidence="1">The sequence shown here is derived from an EMBL/GenBank/DDBJ whole genome shotgun (WGS) entry which is preliminary data.</text>
</comment>
<evidence type="ECO:0000313" key="1">
    <source>
        <dbReference type="EMBL" id="MFH6602726.1"/>
    </source>
</evidence>
<dbReference type="Proteomes" id="UP001595191">
    <property type="component" value="Unassembled WGS sequence"/>
</dbReference>
<evidence type="ECO:0000313" key="2">
    <source>
        <dbReference type="Proteomes" id="UP001595191"/>
    </source>
</evidence>
<reference evidence="1" key="1">
    <citation type="submission" date="2024-09" db="EMBL/GenBank/DDBJ databases">
        <authorList>
            <person name="Liu J."/>
        </authorList>
    </citation>
    <scope>NUCLEOTIDE SEQUENCE</scope>
    <source>
        <strain evidence="1">NBU2967</strain>
    </source>
</reference>
<accession>A0ACC7LHQ3</accession>
<sequence>MRKVLIPTDFSENAFNALKYACQVFKYEKSEFFIVHAYADEVYHLNGTKDRGSFDESKKAIFRNSEKQLEKILLAVKLYSPNPKHTYKTFSAFGSLTDAVNDMVVEENMDIVVMGTRGKTNDRTITFGSNTLHVLKYVHCPVMAIPEGYEYHAPREVLFPTNYMLPYKRRELKLLCEMTGSFRSTIHLLYIDPLQNLSHRQEDNKQFLANCLQKPNLVFETTDEKDKTIAITKYIVHKSIDMLVIVNSRHSYMEDILHRSTIDIIGLHVKIPFLVLQNVTR</sequence>
<keyword evidence="2" id="KW-1185">Reference proteome</keyword>
<proteinExistence type="predicted"/>
<gene>
    <name evidence="1" type="ORF">ACEZ3G_04505</name>
</gene>
<name>A0ACC7LHQ3_9FLAO</name>
<dbReference type="EMBL" id="JBHFPV010000001">
    <property type="protein sequence ID" value="MFH6602726.1"/>
    <property type="molecule type" value="Genomic_DNA"/>
</dbReference>